<dbReference type="EMBL" id="JAHDYR010000005">
    <property type="protein sequence ID" value="KAG9396559.1"/>
    <property type="molecule type" value="Genomic_DNA"/>
</dbReference>
<dbReference type="AlphaFoldDB" id="A0A8J6B8P9"/>
<keyword evidence="3" id="KW-0813">Transport</keyword>
<dbReference type="InterPro" id="IPR002553">
    <property type="entry name" value="Clathrin/coatomer_adapt-like_N"/>
</dbReference>
<evidence type="ECO:0000256" key="1">
    <source>
        <dbReference type="ARBA" id="ARBA00004308"/>
    </source>
</evidence>
<organism evidence="8 9">
    <name type="scientific">Carpediemonas membranifera</name>
    <dbReference type="NCBI Taxonomy" id="201153"/>
    <lineage>
        <taxon>Eukaryota</taxon>
        <taxon>Metamonada</taxon>
        <taxon>Carpediemonas-like organisms</taxon>
        <taxon>Carpediemonas</taxon>
    </lineage>
</organism>
<evidence type="ECO:0000256" key="2">
    <source>
        <dbReference type="ARBA" id="ARBA00006613"/>
    </source>
</evidence>
<gene>
    <name evidence="8" type="ORF">J8273_1567</name>
</gene>
<comment type="subcellular location">
    <subcellularLocation>
        <location evidence="1">Endomembrane system</location>
    </subcellularLocation>
</comment>
<evidence type="ECO:0000259" key="7">
    <source>
        <dbReference type="Pfam" id="PF01602"/>
    </source>
</evidence>
<keyword evidence="5" id="KW-0472">Membrane</keyword>
<evidence type="ECO:0000256" key="6">
    <source>
        <dbReference type="SAM" id="MobiDB-lite"/>
    </source>
</evidence>
<sequence>MAADNYFSTTKRGELQEWRDELNSNNSNNTKIRETLKKIIAGMTVGKDVSSLFSDVLKTIQTDDMERKKLVYLYLINYAKTNPDLAILAVNTFVNDATDRNHPLLRALALRTMSCIRVESITEYLSEPLRLGLEDTDPYVRKTAALAVAKLFSIDPELCRDHFMEPLKGLLRDSNQMVVSNAVAALTDITQQARETVWAVDKEMADTLLTALTECNEWGQSYILDGLATFAPQSVEDAEMVAERVCSRLQHANSAVVLSAIRVLVRLTRGGADFPTMAPEKAQEFLRRARAPIVSLLTSPPEIQYVVLRNVPLLLSVCPDMFAADARVFFCRYNDPSYVKVEKLEILSRLASDQNIDTILAEFKEYSQEVDVDFVRKTIQTIGRCAIALEQSANKCMAVLLELVATKVSYVVQEAIVVMKDVFRRYPSRFEEAIARLAEHLDSLDEPDAKASLVWIVGEYSDRIDNADDLLDWFMDTIAEEQPTVQFQLLTAVVKLYLNRPAESTQAMLHSVLEYVTEKADDPDLRDRGFLYWRMLSADNGFEMARRIVLAERPTLNAKPHELNETLREELLKHFGSLASVYQRPAASFTLVAQPQDDSDSDSEEESDEESEEESAPAQTQEVDNLADLLGGITTAAPPATTAPAARTFKDTKLAGVVAPANGKTLAVMAGFGPSNGKPALKVAVKNMGQAHISGFQVQFNKNPFGMVPESMAMGVPGDSLAPGAVSTVAVPFTFAAAPFTENPRLQVAVKTSEGVAMFAIDVPLHFIAEPVPMDAASILAAWQAAGNEDRAIVPCPKSGAEVCSLLNEAGIHAVAEGDSILTSASLPNGTEGRVPWVCRAMVKAGQMAVASRGGHTGLSSAVTSTMNAILG</sequence>
<feature type="region of interest" description="Disordered" evidence="6">
    <location>
        <begin position="591"/>
        <end position="621"/>
    </location>
</feature>
<evidence type="ECO:0000256" key="4">
    <source>
        <dbReference type="ARBA" id="ARBA00022927"/>
    </source>
</evidence>
<proteinExistence type="inferred from homology"/>
<dbReference type="InterPro" id="IPR011989">
    <property type="entry name" value="ARM-like"/>
</dbReference>
<dbReference type="Gene3D" id="2.60.40.1150">
    <property type="match status" value="1"/>
</dbReference>
<evidence type="ECO:0000313" key="8">
    <source>
        <dbReference type="EMBL" id="KAG9396559.1"/>
    </source>
</evidence>
<evidence type="ECO:0000313" key="9">
    <source>
        <dbReference type="Proteomes" id="UP000717585"/>
    </source>
</evidence>
<comment type="similarity">
    <text evidence="2">Belongs to the adaptor complexes large subunit family.</text>
</comment>
<dbReference type="SUPFAM" id="SSF48371">
    <property type="entry name" value="ARM repeat"/>
    <property type="match status" value="1"/>
</dbReference>
<dbReference type="GO" id="GO:0006886">
    <property type="term" value="P:intracellular protein transport"/>
    <property type="evidence" value="ECO:0007669"/>
    <property type="project" value="InterPro"/>
</dbReference>
<dbReference type="GO" id="GO:0012505">
    <property type="term" value="C:endomembrane system"/>
    <property type="evidence" value="ECO:0007669"/>
    <property type="project" value="UniProtKB-SubCell"/>
</dbReference>
<dbReference type="Gene3D" id="1.25.10.10">
    <property type="entry name" value="Leucine-rich Repeat Variant"/>
    <property type="match status" value="1"/>
</dbReference>
<keyword evidence="4" id="KW-0653">Protein transport</keyword>
<evidence type="ECO:0000256" key="3">
    <source>
        <dbReference type="ARBA" id="ARBA00022448"/>
    </source>
</evidence>
<reference evidence="8" key="1">
    <citation type="submission" date="2021-05" db="EMBL/GenBank/DDBJ databases">
        <title>A free-living protist that lacks canonical eukaryotic 1 DNA replication and segregation systems.</title>
        <authorList>
            <person name="Salas-Leiva D.E."/>
            <person name="Tromer E.C."/>
            <person name="Curtis B.A."/>
            <person name="Jerlstrom-Hultqvist J."/>
            <person name="Kolisko M."/>
            <person name="Yi Z."/>
            <person name="Salas-Leiva J.S."/>
            <person name="Gallot-Lavallee L."/>
            <person name="Kops G.J.P.L."/>
            <person name="Archibald J.M."/>
            <person name="Simpson A.G.B."/>
            <person name="Roger A.J."/>
        </authorList>
    </citation>
    <scope>NUCLEOTIDE SEQUENCE</scope>
    <source>
        <strain evidence="8">BICM</strain>
    </source>
</reference>
<dbReference type="Pfam" id="PF01602">
    <property type="entry name" value="Adaptin_N"/>
    <property type="match status" value="1"/>
</dbReference>
<dbReference type="InterPro" id="IPR016024">
    <property type="entry name" value="ARM-type_fold"/>
</dbReference>
<dbReference type="PANTHER" id="PTHR11134">
    <property type="entry name" value="ADAPTOR COMPLEX SUBUNIT BETA FAMILY MEMBER"/>
    <property type="match status" value="1"/>
</dbReference>
<feature type="domain" description="Clathrin/coatomer adaptor adaptin-like N-terminal" evidence="7">
    <location>
        <begin position="13"/>
        <end position="538"/>
    </location>
</feature>
<name>A0A8J6B8P9_9EUKA</name>
<dbReference type="SUPFAM" id="SSF49348">
    <property type="entry name" value="Clathrin adaptor appendage domain"/>
    <property type="match status" value="1"/>
</dbReference>
<protein>
    <submittedName>
        <fullName evidence="8">Adaptor Protein Complex 1/2, beta subunit (AP1/2B)</fullName>
    </submittedName>
</protein>
<dbReference type="GO" id="GO:0030117">
    <property type="term" value="C:membrane coat"/>
    <property type="evidence" value="ECO:0007669"/>
    <property type="project" value="InterPro"/>
</dbReference>
<dbReference type="GO" id="GO:0016192">
    <property type="term" value="P:vesicle-mediated transport"/>
    <property type="evidence" value="ECO:0007669"/>
    <property type="project" value="InterPro"/>
</dbReference>
<keyword evidence="9" id="KW-1185">Reference proteome</keyword>
<feature type="compositionally biased region" description="Acidic residues" evidence="6">
    <location>
        <begin position="597"/>
        <end position="615"/>
    </location>
</feature>
<evidence type="ECO:0000256" key="5">
    <source>
        <dbReference type="ARBA" id="ARBA00023136"/>
    </source>
</evidence>
<dbReference type="InterPro" id="IPR026739">
    <property type="entry name" value="AP_beta"/>
</dbReference>
<comment type="caution">
    <text evidence="8">The sequence shown here is derived from an EMBL/GenBank/DDBJ whole genome shotgun (WGS) entry which is preliminary data.</text>
</comment>
<dbReference type="InterPro" id="IPR013041">
    <property type="entry name" value="Clathrin_app_Ig-like_sf"/>
</dbReference>
<accession>A0A8J6B8P9</accession>
<dbReference type="OrthoDB" id="10254310at2759"/>
<dbReference type="InterPro" id="IPR013037">
    <property type="entry name" value="Clathrin_b-adaptin_app_Ig-like"/>
</dbReference>
<dbReference type="Proteomes" id="UP000717585">
    <property type="component" value="Unassembled WGS sequence"/>
</dbReference>